<gene>
    <name evidence="1" type="ORF">NYO99_06580</name>
</gene>
<dbReference type="Proteomes" id="UP001076464">
    <property type="component" value="Unassembled WGS sequence"/>
</dbReference>
<evidence type="ECO:0000313" key="1">
    <source>
        <dbReference type="EMBL" id="MCY4744635.1"/>
    </source>
</evidence>
<evidence type="ECO:0000313" key="2">
    <source>
        <dbReference type="Proteomes" id="UP001076464"/>
    </source>
</evidence>
<reference evidence="1" key="1">
    <citation type="submission" date="2022-08" db="EMBL/GenBank/DDBJ databases">
        <title>Genome sequencing of Pelomonas sp. UHG3.</title>
        <authorList>
            <person name="So Y."/>
        </authorList>
    </citation>
    <scope>NUCLEOTIDE SEQUENCE</scope>
    <source>
        <strain evidence="1">UHG3</strain>
    </source>
</reference>
<accession>A0ACC6C8L1</accession>
<name>A0ACC6C8L1_9BURK</name>
<keyword evidence="2" id="KW-1185">Reference proteome</keyword>
<dbReference type="EMBL" id="JAPPUY010000001">
    <property type="protein sequence ID" value="MCY4744635.1"/>
    <property type="molecule type" value="Genomic_DNA"/>
</dbReference>
<proteinExistence type="predicted"/>
<comment type="caution">
    <text evidence="1">The sequence shown here is derived from an EMBL/GenBank/DDBJ whole genome shotgun (WGS) entry which is preliminary data.</text>
</comment>
<protein>
    <submittedName>
        <fullName evidence="1">GNAT family N-acetyltransferase</fullName>
    </submittedName>
</protein>
<organism evidence="1 2">
    <name type="scientific">Roseateles hydrophilus</name>
    <dbReference type="NCBI Taxonomy" id="2975054"/>
    <lineage>
        <taxon>Bacteria</taxon>
        <taxon>Pseudomonadati</taxon>
        <taxon>Pseudomonadota</taxon>
        <taxon>Betaproteobacteria</taxon>
        <taxon>Burkholderiales</taxon>
        <taxon>Sphaerotilaceae</taxon>
        <taxon>Roseateles</taxon>
    </lineage>
</organism>
<sequence length="367" mass="40574">MTVGSAQIDTFHRVQDLPDDARALMALAEQRHIEFGADWHANLLEQVYALEPQQHTVALHVLRRDGRTLAVLPTVLHVGSMGKELSALSNFYTAIYAPALATGTSAQDLAPLVTAVRKLSRAATYRFSPMDPASHEFAILKQALQLAGLSTHAFFAFGNWFQPVTQTWADYLQDRSSQVRNTIKRNAKKFATAGGRLEIITGGDALEAGLAAYQQVYGRSWKVPEPYPGFIPGLIRLCARRGWLRLGLAWLGDKPVAAQIWIVANRRADIYKLAYDEEHKALAPGTLLTAALMERAIDTDQVLEIDYLIGDDPYKATWMSQRRERHGLIAYDPLTLRGLAGLARHLLGKAVKRLRSPAPPPADNHAA</sequence>